<feature type="non-terminal residue" evidence="2">
    <location>
        <position position="1"/>
    </location>
</feature>
<sequence>QAKTENAEESKGEPLADHSEPKPEESTAAAGEELAPGISELEAEAPVEPAEPEEEEKAEDNKVAEKAEETVAEKTEEEDVKTEKTEAAEHPSESSL</sequence>
<reference evidence="2" key="2">
    <citation type="submission" date="2019-07" db="EMBL/GenBank/DDBJ databases">
        <authorList>
            <person name="Yang Y."/>
            <person name="Bocs S."/>
            <person name="Baudouin L."/>
        </authorList>
    </citation>
    <scope>NUCLEOTIDE SEQUENCE</scope>
    <source>
        <tissue evidence="2">Spear leaf of Hainan Tall coconut</tissue>
    </source>
</reference>
<comment type="caution">
    <text evidence="2">The sequence shown here is derived from an EMBL/GenBank/DDBJ whole genome shotgun (WGS) entry which is preliminary data.</text>
</comment>
<dbReference type="EMBL" id="CM017878">
    <property type="protein sequence ID" value="KAG1354742.1"/>
    <property type="molecule type" value="Genomic_DNA"/>
</dbReference>
<dbReference type="OrthoDB" id="1933276at2759"/>
<reference evidence="2" key="1">
    <citation type="journal article" date="2017" name="Gigascience">
        <title>The genome draft of coconut (Cocos nucifera).</title>
        <authorList>
            <person name="Xiao Y."/>
            <person name="Xu P."/>
            <person name="Fan H."/>
            <person name="Baudouin L."/>
            <person name="Xia W."/>
            <person name="Bocs S."/>
            <person name="Xu J."/>
            <person name="Li Q."/>
            <person name="Guo A."/>
            <person name="Zhou L."/>
            <person name="Li J."/>
            <person name="Wu Y."/>
            <person name="Ma Z."/>
            <person name="Armero A."/>
            <person name="Issali A.E."/>
            <person name="Liu N."/>
            <person name="Peng M."/>
            <person name="Yang Y."/>
        </authorList>
    </citation>
    <scope>NUCLEOTIDE SEQUENCE</scope>
    <source>
        <tissue evidence="2">Spear leaf of Hainan Tall coconut</tissue>
    </source>
</reference>
<accession>A0A8K0N4Y8</accession>
<dbReference type="Proteomes" id="UP000797356">
    <property type="component" value="Chromosome 7"/>
</dbReference>
<protein>
    <submittedName>
        <fullName evidence="2">Putative cytochrome c1-like</fullName>
    </submittedName>
</protein>
<gene>
    <name evidence="2" type="ORF">COCNU_07G008540</name>
</gene>
<evidence type="ECO:0000313" key="2">
    <source>
        <dbReference type="EMBL" id="KAG1354742.1"/>
    </source>
</evidence>
<dbReference type="AlphaFoldDB" id="A0A8K0N4Y8"/>
<name>A0A8K0N4Y8_COCNU</name>
<evidence type="ECO:0000256" key="1">
    <source>
        <dbReference type="SAM" id="MobiDB-lite"/>
    </source>
</evidence>
<keyword evidence="3" id="KW-1185">Reference proteome</keyword>
<feature type="compositionally biased region" description="Basic and acidic residues" evidence="1">
    <location>
        <begin position="59"/>
        <end position="74"/>
    </location>
</feature>
<feature type="region of interest" description="Disordered" evidence="1">
    <location>
        <begin position="1"/>
        <end position="96"/>
    </location>
</feature>
<feature type="compositionally biased region" description="Acidic residues" evidence="1">
    <location>
        <begin position="41"/>
        <end position="58"/>
    </location>
</feature>
<feature type="compositionally biased region" description="Basic and acidic residues" evidence="1">
    <location>
        <begin position="81"/>
        <end position="96"/>
    </location>
</feature>
<proteinExistence type="predicted"/>
<feature type="compositionally biased region" description="Basic and acidic residues" evidence="1">
    <location>
        <begin position="1"/>
        <end position="25"/>
    </location>
</feature>
<organism evidence="2 3">
    <name type="scientific">Cocos nucifera</name>
    <name type="common">Coconut palm</name>
    <dbReference type="NCBI Taxonomy" id="13894"/>
    <lineage>
        <taxon>Eukaryota</taxon>
        <taxon>Viridiplantae</taxon>
        <taxon>Streptophyta</taxon>
        <taxon>Embryophyta</taxon>
        <taxon>Tracheophyta</taxon>
        <taxon>Spermatophyta</taxon>
        <taxon>Magnoliopsida</taxon>
        <taxon>Liliopsida</taxon>
        <taxon>Arecaceae</taxon>
        <taxon>Arecoideae</taxon>
        <taxon>Cocoseae</taxon>
        <taxon>Attaleinae</taxon>
        <taxon>Cocos</taxon>
    </lineage>
</organism>
<evidence type="ECO:0000313" key="3">
    <source>
        <dbReference type="Proteomes" id="UP000797356"/>
    </source>
</evidence>